<evidence type="ECO:0000313" key="2">
    <source>
        <dbReference type="Proteomes" id="UP001497535"/>
    </source>
</evidence>
<proteinExistence type="predicted"/>
<name>A0ACB1AKP8_MELEN</name>
<dbReference type="EMBL" id="CAVMJV010000083">
    <property type="protein sequence ID" value="CAK5090653.1"/>
    <property type="molecule type" value="Genomic_DNA"/>
</dbReference>
<comment type="caution">
    <text evidence="1">The sequence shown here is derived from an EMBL/GenBank/DDBJ whole genome shotgun (WGS) entry which is preliminary data.</text>
</comment>
<reference evidence="1" key="1">
    <citation type="submission" date="2023-11" db="EMBL/GenBank/DDBJ databases">
        <authorList>
            <person name="Poullet M."/>
        </authorList>
    </citation>
    <scope>NUCLEOTIDE SEQUENCE</scope>
    <source>
        <strain evidence="1">E1834</strain>
    </source>
</reference>
<gene>
    <name evidence="1" type="ORF">MENTE1834_LOCUS38449</name>
</gene>
<sequence length="94" mass="10806">MNLFSKKSKKGTTPTTTNELFKTGGIQLFKLPLAQAVKNNPSFDGVPVPALIRECLDYIAFYGLFNFFWGDFLKNFFLGNWDSFREFFLKFSGK</sequence>
<organism evidence="1 2">
    <name type="scientific">Meloidogyne enterolobii</name>
    <name type="common">Root-knot nematode worm</name>
    <name type="synonym">Meloidogyne mayaguensis</name>
    <dbReference type="NCBI Taxonomy" id="390850"/>
    <lineage>
        <taxon>Eukaryota</taxon>
        <taxon>Metazoa</taxon>
        <taxon>Ecdysozoa</taxon>
        <taxon>Nematoda</taxon>
        <taxon>Chromadorea</taxon>
        <taxon>Rhabditida</taxon>
        <taxon>Tylenchina</taxon>
        <taxon>Tylenchomorpha</taxon>
        <taxon>Tylenchoidea</taxon>
        <taxon>Meloidogynidae</taxon>
        <taxon>Meloidogyninae</taxon>
        <taxon>Meloidogyne</taxon>
    </lineage>
</organism>
<evidence type="ECO:0000313" key="1">
    <source>
        <dbReference type="EMBL" id="CAK5090653.1"/>
    </source>
</evidence>
<dbReference type="Proteomes" id="UP001497535">
    <property type="component" value="Unassembled WGS sequence"/>
</dbReference>
<accession>A0ACB1AKP8</accession>
<protein>
    <submittedName>
        <fullName evidence="1">Uncharacterized protein</fullName>
    </submittedName>
</protein>
<keyword evidence="2" id="KW-1185">Reference proteome</keyword>